<keyword evidence="1" id="KW-0732">Signal</keyword>
<accession>A0A9X3PAM0</accession>
<proteinExistence type="predicted"/>
<dbReference type="EMBL" id="JAPZVP010000017">
    <property type="protein sequence ID" value="MDA1361896.1"/>
    <property type="molecule type" value="Genomic_DNA"/>
</dbReference>
<evidence type="ECO:0008006" key="4">
    <source>
        <dbReference type="Google" id="ProtNLM"/>
    </source>
</evidence>
<dbReference type="AlphaFoldDB" id="A0A9X3PAM0"/>
<gene>
    <name evidence="2" type="ORF">O1R50_19875</name>
</gene>
<feature type="signal peptide" evidence="1">
    <location>
        <begin position="1"/>
        <end position="24"/>
    </location>
</feature>
<sequence length="179" mass="17744">MRSRVCFITVLVSVLAAWALPASAQDTSVTFAVQAGSLAVSVPADADLGTGDPGQTQTGQIGAVTVTDERAALVAAWTASVTSTAFTTGGGTADETIPNSAVEYWSGAATAASGTGTFLPGQVIAASAVVLNQQRTAFALTAGVGVGSNSATWNPTLEIAIPAAAVTGTYRGTVTHTVL</sequence>
<keyword evidence="3" id="KW-1185">Reference proteome</keyword>
<organism evidence="2 3">
    <name type="scientific">Glycomyces luteolus</name>
    <dbReference type="NCBI Taxonomy" id="2670330"/>
    <lineage>
        <taxon>Bacteria</taxon>
        <taxon>Bacillati</taxon>
        <taxon>Actinomycetota</taxon>
        <taxon>Actinomycetes</taxon>
        <taxon>Glycomycetales</taxon>
        <taxon>Glycomycetaceae</taxon>
        <taxon>Glycomyces</taxon>
    </lineage>
</organism>
<name>A0A9X3PAM0_9ACTN</name>
<evidence type="ECO:0000313" key="3">
    <source>
        <dbReference type="Proteomes" id="UP001146067"/>
    </source>
</evidence>
<comment type="caution">
    <text evidence="2">The sequence shown here is derived from an EMBL/GenBank/DDBJ whole genome shotgun (WGS) entry which is preliminary data.</text>
</comment>
<dbReference type="Proteomes" id="UP001146067">
    <property type="component" value="Unassembled WGS sequence"/>
</dbReference>
<reference evidence="2" key="1">
    <citation type="submission" date="2022-12" db="EMBL/GenBank/DDBJ databases">
        <title>Gycomyces niveus sp.nov.,a novel actinomycete isolated from soil in Shouguan.</title>
        <authorList>
            <person name="Yang X."/>
        </authorList>
    </citation>
    <scope>NUCLEOTIDE SEQUENCE</scope>
    <source>
        <strain evidence="2">NEAU-A15</strain>
    </source>
</reference>
<feature type="chain" id="PRO_5040849140" description="WxL domain-containing protein" evidence="1">
    <location>
        <begin position="25"/>
        <end position="179"/>
    </location>
</feature>
<protein>
    <recommendedName>
        <fullName evidence="4">WxL domain-containing protein</fullName>
    </recommendedName>
</protein>
<evidence type="ECO:0000313" key="2">
    <source>
        <dbReference type="EMBL" id="MDA1361896.1"/>
    </source>
</evidence>
<evidence type="ECO:0000256" key="1">
    <source>
        <dbReference type="SAM" id="SignalP"/>
    </source>
</evidence>
<dbReference type="RefSeq" id="WP_270111931.1">
    <property type="nucleotide sequence ID" value="NZ_JAPZVP010000017.1"/>
</dbReference>